<dbReference type="SUPFAM" id="SSF46950">
    <property type="entry name" value="Double-stranded DNA-binding domain"/>
    <property type="match status" value="1"/>
</dbReference>
<comment type="caution">
    <text evidence="3">The sequence shown here is derived from an EMBL/GenBank/DDBJ whole genome shotgun (WGS) entry which is preliminary data.</text>
</comment>
<evidence type="ECO:0008006" key="5">
    <source>
        <dbReference type="Google" id="ProtNLM"/>
    </source>
</evidence>
<dbReference type="GO" id="GO:0005829">
    <property type="term" value="C:cytosol"/>
    <property type="evidence" value="ECO:0007669"/>
    <property type="project" value="TreeGrafter"/>
</dbReference>
<dbReference type="InterPro" id="IPR002836">
    <property type="entry name" value="PDCD5-like"/>
</dbReference>
<dbReference type="PANTHER" id="PTHR10840">
    <property type="entry name" value="PROGRAMMED CELL DEATH PROTEIN 5"/>
    <property type="match status" value="1"/>
</dbReference>
<evidence type="ECO:0000256" key="2">
    <source>
        <dbReference type="SAM" id="MobiDB-lite"/>
    </source>
</evidence>
<accession>A0A1S9RZE5</accession>
<reference evidence="4" key="1">
    <citation type="submission" date="2015-09" db="EMBL/GenBank/DDBJ databases">
        <authorList>
            <person name="Fill T.P."/>
            <person name="Baretta J.F."/>
            <person name="de Almeida L.G."/>
            <person name="Rocha M."/>
            <person name="de Souza D.H."/>
            <person name="Malavazi I."/>
            <person name="Cerdeira L.T."/>
            <person name="Hong H."/>
            <person name="Samborskyy M."/>
            <person name="de Vasconcelos A.T."/>
            <person name="Leadlay P."/>
            <person name="Rodrigues-Filho E."/>
        </authorList>
    </citation>
    <scope>NUCLEOTIDE SEQUENCE [LARGE SCALE GENOMIC DNA]</scope>
    <source>
        <strain evidence="4">LaBioMMi 136</strain>
    </source>
</reference>
<dbReference type="GO" id="GO:0005634">
    <property type="term" value="C:nucleus"/>
    <property type="evidence" value="ECO:0007669"/>
    <property type="project" value="TreeGrafter"/>
</dbReference>
<dbReference type="Gene3D" id="1.10.8.140">
    <property type="entry name" value="PDCD5-like"/>
    <property type="match status" value="1"/>
</dbReference>
<dbReference type="PANTHER" id="PTHR10840:SF0">
    <property type="entry name" value="PROGRAMMED CELL DEATH PROTEIN 5"/>
    <property type="match status" value="1"/>
</dbReference>
<feature type="region of interest" description="Disordered" evidence="2">
    <location>
        <begin position="73"/>
        <end position="97"/>
    </location>
</feature>
<dbReference type="InterPro" id="IPR036883">
    <property type="entry name" value="PDCD5-like_sf"/>
</dbReference>
<organism evidence="3 4">
    <name type="scientific">Penicillium brasilianum</name>
    <dbReference type="NCBI Taxonomy" id="104259"/>
    <lineage>
        <taxon>Eukaryota</taxon>
        <taxon>Fungi</taxon>
        <taxon>Dikarya</taxon>
        <taxon>Ascomycota</taxon>
        <taxon>Pezizomycotina</taxon>
        <taxon>Eurotiomycetes</taxon>
        <taxon>Eurotiomycetidae</taxon>
        <taxon>Eurotiales</taxon>
        <taxon>Aspergillaceae</taxon>
        <taxon>Penicillium</taxon>
    </lineage>
</organism>
<dbReference type="GO" id="GO:0003677">
    <property type="term" value="F:DNA binding"/>
    <property type="evidence" value="ECO:0007669"/>
    <property type="project" value="InterPro"/>
</dbReference>
<name>A0A1S9RZE5_PENBI</name>
<dbReference type="Pfam" id="PF01984">
    <property type="entry name" value="dsDNA_bind"/>
    <property type="match status" value="1"/>
</dbReference>
<gene>
    <name evidence="3" type="ORF">PEBR_03294</name>
</gene>
<protein>
    <recommendedName>
        <fullName evidence="5">DsDNA-binding protein PDCD5</fullName>
    </recommendedName>
</protein>
<evidence type="ECO:0000256" key="1">
    <source>
        <dbReference type="ARBA" id="ARBA00010490"/>
    </source>
</evidence>
<dbReference type="EMBL" id="LJBN01000046">
    <property type="protein sequence ID" value="OOQ90701.1"/>
    <property type="molecule type" value="Genomic_DNA"/>
</dbReference>
<sequence>MIYWSPLYLFSIYADVLPFHQFQAGEQSAFLATREPKKLRFCLIDTSELALHSSSSSRVASAEGLAKKVARKIRGGKPNVGDNNLQSPRKTRAAQAPRDPPHFAWFYIRISYNSYGSIDKLTPIAITADRRAAIMSQILDPAAADRLGRIRLVKESRAVDIENRLMMLAQTGQIRQKVTEEQLKELLNAVAENQRKEEEEHKIVISRRKGGWDDDDDLLDL</sequence>
<dbReference type="Proteomes" id="UP000190744">
    <property type="component" value="Unassembled WGS sequence"/>
</dbReference>
<evidence type="ECO:0000313" key="3">
    <source>
        <dbReference type="EMBL" id="OOQ90701.1"/>
    </source>
</evidence>
<proteinExistence type="inferred from homology"/>
<evidence type="ECO:0000313" key="4">
    <source>
        <dbReference type="Proteomes" id="UP000190744"/>
    </source>
</evidence>
<dbReference type="AlphaFoldDB" id="A0A1S9RZE5"/>
<comment type="similarity">
    <text evidence="1">Belongs to the PDCD5 family.</text>
</comment>